<dbReference type="Proteomes" id="UP000030300">
    <property type="component" value="Chromosome"/>
</dbReference>
<accession>A0A0C5XB06</accession>
<dbReference type="GeneID" id="96607463"/>
<gene>
    <name evidence="1" type="ORF">KR76_00375</name>
</gene>
<evidence type="ECO:0000313" key="1">
    <source>
        <dbReference type="EMBL" id="AJR17974.1"/>
    </source>
</evidence>
<dbReference type="InterPro" id="IPR036390">
    <property type="entry name" value="WH_DNA-bd_sf"/>
</dbReference>
<organism evidence="1 2">
    <name type="scientific">Nocardioides simplex</name>
    <name type="common">Arthrobacter simplex</name>
    <dbReference type="NCBI Taxonomy" id="2045"/>
    <lineage>
        <taxon>Bacteria</taxon>
        <taxon>Bacillati</taxon>
        <taxon>Actinomycetota</taxon>
        <taxon>Actinomycetes</taxon>
        <taxon>Propionibacteriales</taxon>
        <taxon>Nocardioidaceae</taxon>
        <taxon>Pimelobacter</taxon>
    </lineage>
</organism>
<dbReference type="InterPro" id="IPR036388">
    <property type="entry name" value="WH-like_DNA-bd_sf"/>
</dbReference>
<name>A0A0C5XB06_NOCSI</name>
<dbReference type="Pfam" id="PF01638">
    <property type="entry name" value="HxlR"/>
    <property type="match status" value="2"/>
</dbReference>
<dbReference type="KEGG" id="psim:KR76_00375"/>
<proteinExistence type="predicted"/>
<dbReference type="Gene3D" id="1.10.10.10">
    <property type="entry name" value="Winged helix-like DNA-binding domain superfamily/Winged helix DNA-binding domain"/>
    <property type="match status" value="2"/>
</dbReference>
<sequence>MPAADPTADHSVPPHRPGSNSLSRGFGLLGDEWSLFLLRLALLGRSKYSEFRAQLPISHAVLTNRLDTLVREGLIEKRMYSERPPRSEYVLTERGRSTWPILTSIWGWELAWVSHHSYETPPMHHRACGKDFAPVLTCGHCRQPVTARDLRAAWGPTGGWRESVPETTTRRRSGSRGTAVDHSFYPDTMAVFGNRWSSALVGAAFLRVHRFTDFQTLLGVPPGLLADRLSALCERGILEQVRTATRPDWAEYRLTEKGLAVFPVIATTIEWSERWVGSPDGPAIEIKHPACGSAFHGVLVCDQCGETLTGAQIELGSVPSAAGTTPES</sequence>
<dbReference type="HOGENOM" id="CLU_068247_0_0_11"/>
<dbReference type="PANTHER" id="PTHR33204:SF18">
    <property type="entry name" value="TRANSCRIPTIONAL REGULATORY PROTEIN"/>
    <property type="match status" value="1"/>
</dbReference>
<dbReference type="STRING" id="2045.KR76_00375"/>
<dbReference type="AlphaFoldDB" id="A0A0C5XB06"/>
<dbReference type="PROSITE" id="PS51118">
    <property type="entry name" value="HTH_HXLR"/>
    <property type="match status" value="2"/>
</dbReference>
<dbReference type="PANTHER" id="PTHR33204">
    <property type="entry name" value="TRANSCRIPTIONAL REGULATOR, MARR FAMILY"/>
    <property type="match status" value="1"/>
</dbReference>
<dbReference type="InterPro" id="IPR002577">
    <property type="entry name" value="HTH_HxlR"/>
</dbReference>
<dbReference type="SUPFAM" id="SSF46785">
    <property type="entry name" value="Winged helix' DNA-binding domain"/>
    <property type="match status" value="2"/>
</dbReference>
<reference evidence="1 2" key="1">
    <citation type="journal article" date="2015" name="Genome Announc.">
        <title>Complete Genome Sequence of Steroid-Transforming Nocardioides simplex VKM Ac-2033D.</title>
        <authorList>
            <person name="Shtratnikova V.Y."/>
            <person name="Schelkunov M.I."/>
            <person name="Pekov Y.A."/>
            <person name="Fokina V.V."/>
            <person name="Logacheva M.D."/>
            <person name="Sokolov S.L."/>
            <person name="Bragin E.Y."/>
            <person name="Ashapkin V.V."/>
            <person name="Donova M.V."/>
        </authorList>
    </citation>
    <scope>NUCLEOTIDE SEQUENCE [LARGE SCALE GENOMIC DNA]</scope>
    <source>
        <strain evidence="1 2">VKM Ac-2033D</strain>
    </source>
</reference>
<dbReference type="RefSeq" id="WP_075018673.1">
    <property type="nucleotide sequence ID" value="NZ_BJMC01000016.1"/>
</dbReference>
<dbReference type="EMBL" id="CP009896">
    <property type="protein sequence ID" value="AJR17974.1"/>
    <property type="molecule type" value="Genomic_DNA"/>
</dbReference>
<dbReference type="OrthoDB" id="9792527at2"/>
<protein>
    <submittedName>
        <fullName evidence="1">Transcriptional regulator, HxlR family</fullName>
    </submittedName>
</protein>
<keyword evidence="2" id="KW-1185">Reference proteome</keyword>
<evidence type="ECO:0000313" key="2">
    <source>
        <dbReference type="Proteomes" id="UP000030300"/>
    </source>
</evidence>